<feature type="domain" description="Antitoxin SocA-like Panacea" evidence="1">
    <location>
        <begin position="40"/>
        <end position="96"/>
    </location>
</feature>
<evidence type="ECO:0000259" key="1">
    <source>
        <dbReference type="Pfam" id="PF13274"/>
    </source>
</evidence>
<accession>D5RDD4</accession>
<dbReference type="AlphaFoldDB" id="D5RDD4"/>
<dbReference type="EMBL" id="ADVK01000037">
    <property type="protein sequence ID" value="EFG95115.1"/>
    <property type="molecule type" value="Genomic_DNA"/>
</dbReference>
<organism evidence="2 3">
    <name type="scientific">Fusobacterium nucleatum subsp. nucleatum (strain ATCC 23726 / VPI 4351)</name>
    <dbReference type="NCBI Taxonomy" id="525283"/>
    <lineage>
        <taxon>Bacteria</taxon>
        <taxon>Fusobacteriati</taxon>
        <taxon>Fusobacteriota</taxon>
        <taxon>Fusobacteriia</taxon>
        <taxon>Fusobacteriales</taxon>
        <taxon>Fusobacteriaceae</taxon>
        <taxon>Fusobacterium</taxon>
    </lineage>
</organism>
<sequence>MIYNIFKRSVKNMEKILNVAEYIFKEYYRISGEYIDEMKLQKLLYFSQRESLAILNKPMFSENFEGWKYGPVSREVRTYFTPKDGITTNTEDIKSENKYIINNIILEYGSLAS</sequence>
<dbReference type="Pfam" id="PF13274">
    <property type="entry name" value="SocA_Panacea"/>
    <property type="match status" value="1"/>
</dbReference>
<comment type="caution">
    <text evidence="2">The sequence shown here is derived from an EMBL/GenBank/DDBJ whole genome shotgun (WGS) entry which is preliminary data.</text>
</comment>
<evidence type="ECO:0000313" key="3">
    <source>
        <dbReference type="Proteomes" id="UP000003643"/>
    </source>
</evidence>
<proteinExistence type="predicted"/>
<dbReference type="InterPro" id="IPR025272">
    <property type="entry name" value="SocA_Panacea"/>
</dbReference>
<reference evidence="2 3" key="1">
    <citation type="submission" date="2010-04" db="EMBL/GenBank/DDBJ databases">
        <authorList>
            <person name="Qin X."/>
            <person name="Bachman B."/>
            <person name="Battles P."/>
            <person name="Bell A."/>
            <person name="Bess C."/>
            <person name="Bickham C."/>
            <person name="Chaboub L."/>
            <person name="Chen D."/>
            <person name="Coyle M."/>
            <person name="Deiros D.R."/>
            <person name="Dinh H."/>
            <person name="Forbes L."/>
            <person name="Fowler G."/>
            <person name="Francisco L."/>
            <person name="Fu Q."/>
            <person name="Gubbala S."/>
            <person name="Hale W."/>
            <person name="Han Y."/>
            <person name="Hemphill L."/>
            <person name="Highlander S.K."/>
            <person name="Hirani K."/>
            <person name="Hogues M."/>
            <person name="Jackson L."/>
            <person name="Jakkamsetti A."/>
            <person name="Javaid M."/>
            <person name="Jiang H."/>
            <person name="Korchina V."/>
            <person name="Kovar C."/>
            <person name="Lara F."/>
            <person name="Lee S."/>
            <person name="Mata R."/>
            <person name="Mathew T."/>
            <person name="Moen C."/>
            <person name="Morales K."/>
            <person name="Munidasa M."/>
            <person name="Nazareth L."/>
            <person name="Ngo R."/>
            <person name="Nguyen L."/>
            <person name="Okwuonu G."/>
            <person name="Ongeri F."/>
            <person name="Patil S."/>
            <person name="Petrosino J."/>
            <person name="Pham C."/>
            <person name="Pham P."/>
            <person name="Pu L.-L."/>
            <person name="Puazo M."/>
            <person name="Raj R."/>
            <person name="Reid J."/>
            <person name="Rouhana J."/>
            <person name="Saada N."/>
            <person name="Shang Y."/>
            <person name="Simmons D."/>
            <person name="Thornton R."/>
            <person name="Warren J."/>
            <person name="Weissenberger G."/>
            <person name="Zhang J."/>
            <person name="Zhang L."/>
            <person name="Zhou C."/>
            <person name="Zhu D."/>
            <person name="Muzny D."/>
            <person name="Worley K."/>
            <person name="Gibbs R."/>
        </authorList>
    </citation>
    <scope>NUCLEOTIDE SEQUENCE [LARGE SCALE GENOMIC DNA]</scope>
    <source>
        <strain evidence="3">ATCC 23726 / VPI 4351</strain>
    </source>
</reference>
<name>D5RDD4_FUSN2</name>
<protein>
    <recommendedName>
        <fullName evidence="1">Antitoxin SocA-like Panacea domain-containing protein</fullName>
    </recommendedName>
</protein>
<gene>
    <name evidence="2" type="ORF">HMPREF0397_1219</name>
</gene>
<evidence type="ECO:0000313" key="2">
    <source>
        <dbReference type="EMBL" id="EFG95115.1"/>
    </source>
</evidence>
<dbReference type="Proteomes" id="UP000003643">
    <property type="component" value="Unassembled WGS sequence"/>
</dbReference>